<protein>
    <submittedName>
        <fullName evidence="2">Uncharacterized protein</fullName>
    </submittedName>
</protein>
<evidence type="ECO:0000313" key="2">
    <source>
        <dbReference type="EMBL" id="KAK9288388.1"/>
    </source>
</evidence>
<keyword evidence="1" id="KW-0175">Coiled coil</keyword>
<dbReference type="EMBL" id="JBBPBK010000003">
    <property type="protein sequence ID" value="KAK9288388.1"/>
    <property type="molecule type" value="Genomic_DNA"/>
</dbReference>
<gene>
    <name evidence="2" type="ORF">L1049_016844</name>
</gene>
<reference evidence="2 3" key="1">
    <citation type="journal article" date="2024" name="Plant J.">
        <title>Genome sequences and population genomics reveal climatic adaptation and genomic divergence between two closely related sweetgum species.</title>
        <authorList>
            <person name="Xu W.Q."/>
            <person name="Ren C.Q."/>
            <person name="Zhang X.Y."/>
            <person name="Comes H.P."/>
            <person name="Liu X.H."/>
            <person name="Li Y.G."/>
            <person name="Kettle C.J."/>
            <person name="Jalonen R."/>
            <person name="Gaisberger H."/>
            <person name="Ma Y.Z."/>
            <person name="Qiu Y.X."/>
        </authorList>
    </citation>
    <scope>NUCLEOTIDE SEQUENCE [LARGE SCALE GENOMIC DNA]</scope>
    <source>
        <strain evidence="2">Hangzhou</strain>
    </source>
</reference>
<evidence type="ECO:0000313" key="3">
    <source>
        <dbReference type="Proteomes" id="UP001415857"/>
    </source>
</evidence>
<accession>A0AAP0S278</accession>
<comment type="caution">
    <text evidence="2">The sequence shown here is derived from an EMBL/GenBank/DDBJ whole genome shotgun (WGS) entry which is preliminary data.</text>
</comment>
<feature type="coiled-coil region" evidence="1">
    <location>
        <begin position="131"/>
        <end position="165"/>
    </location>
</feature>
<proteinExistence type="predicted"/>
<dbReference type="AlphaFoldDB" id="A0AAP0S278"/>
<keyword evidence="3" id="KW-1185">Reference proteome</keyword>
<evidence type="ECO:0000256" key="1">
    <source>
        <dbReference type="SAM" id="Coils"/>
    </source>
</evidence>
<name>A0AAP0S278_LIQFO</name>
<dbReference type="Proteomes" id="UP001415857">
    <property type="component" value="Unassembled WGS sequence"/>
</dbReference>
<organism evidence="2 3">
    <name type="scientific">Liquidambar formosana</name>
    <name type="common">Formosan gum</name>
    <dbReference type="NCBI Taxonomy" id="63359"/>
    <lineage>
        <taxon>Eukaryota</taxon>
        <taxon>Viridiplantae</taxon>
        <taxon>Streptophyta</taxon>
        <taxon>Embryophyta</taxon>
        <taxon>Tracheophyta</taxon>
        <taxon>Spermatophyta</taxon>
        <taxon>Magnoliopsida</taxon>
        <taxon>eudicotyledons</taxon>
        <taxon>Gunneridae</taxon>
        <taxon>Pentapetalae</taxon>
        <taxon>Saxifragales</taxon>
        <taxon>Altingiaceae</taxon>
        <taxon>Liquidambar</taxon>
    </lineage>
</organism>
<sequence>MHLRWILSEEHALWLKLLLQDFPGKDHSSGRPPKTRYKILWVRDKFCKLECYDVRFKTHEVKERLSNVQILQRQLANENDIMEASAEELANLGRSGEGSVSREMLVEQFGVITAGRINALEMEIRLCKLQIKCFNNAYKEEKRRLDIAEEQLASLTTRLGILKKRKFELQENQE</sequence>